<dbReference type="EMBL" id="JABSTR010000010">
    <property type="protein sequence ID" value="KAH9380004.1"/>
    <property type="molecule type" value="Genomic_DNA"/>
</dbReference>
<reference evidence="1 2" key="1">
    <citation type="journal article" date="2020" name="Cell">
        <title>Large-Scale Comparative Analyses of Tick Genomes Elucidate Their Genetic Diversity and Vector Capacities.</title>
        <authorList>
            <consortium name="Tick Genome and Microbiome Consortium (TIGMIC)"/>
            <person name="Jia N."/>
            <person name="Wang J."/>
            <person name="Shi W."/>
            <person name="Du L."/>
            <person name="Sun Y."/>
            <person name="Zhan W."/>
            <person name="Jiang J.F."/>
            <person name="Wang Q."/>
            <person name="Zhang B."/>
            <person name="Ji P."/>
            <person name="Bell-Sakyi L."/>
            <person name="Cui X.M."/>
            <person name="Yuan T.T."/>
            <person name="Jiang B.G."/>
            <person name="Yang W.F."/>
            <person name="Lam T.T."/>
            <person name="Chang Q.C."/>
            <person name="Ding S.J."/>
            <person name="Wang X.J."/>
            <person name="Zhu J.G."/>
            <person name="Ruan X.D."/>
            <person name="Zhao L."/>
            <person name="Wei J.T."/>
            <person name="Ye R.Z."/>
            <person name="Que T.C."/>
            <person name="Du C.H."/>
            <person name="Zhou Y.H."/>
            <person name="Cheng J.X."/>
            <person name="Dai P.F."/>
            <person name="Guo W.B."/>
            <person name="Han X.H."/>
            <person name="Huang E.J."/>
            <person name="Li L.F."/>
            <person name="Wei W."/>
            <person name="Gao Y.C."/>
            <person name="Liu J.Z."/>
            <person name="Shao H.Z."/>
            <person name="Wang X."/>
            <person name="Wang C.C."/>
            <person name="Yang T.C."/>
            <person name="Huo Q.B."/>
            <person name="Li W."/>
            <person name="Chen H.Y."/>
            <person name="Chen S.E."/>
            <person name="Zhou L.G."/>
            <person name="Ni X.B."/>
            <person name="Tian J.H."/>
            <person name="Sheng Y."/>
            <person name="Liu T."/>
            <person name="Pan Y.S."/>
            <person name="Xia L.Y."/>
            <person name="Li J."/>
            <person name="Zhao F."/>
            <person name="Cao W.C."/>
        </authorList>
    </citation>
    <scope>NUCLEOTIDE SEQUENCE [LARGE SCALE GENOMIC DNA]</scope>
    <source>
        <strain evidence="1">HaeL-2018</strain>
    </source>
</reference>
<comment type="caution">
    <text evidence="1">The sequence shown here is derived from an EMBL/GenBank/DDBJ whole genome shotgun (WGS) entry which is preliminary data.</text>
</comment>
<gene>
    <name evidence="1" type="ORF">HPB48_022408</name>
</gene>
<dbReference type="VEuPathDB" id="VectorBase:HLOH_048808"/>
<protein>
    <submittedName>
        <fullName evidence="1">Uncharacterized protein</fullName>
    </submittedName>
</protein>
<evidence type="ECO:0000313" key="1">
    <source>
        <dbReference type="EMBL" id="KAH9380004.1"/>
    </source>
</evidence>
<evidence type="ECO:0000313" key="2">
    <source>
        <dbReference type="Proteomes" id="UP000821853"/>
    </source>
</evidence>
<organism evidence="1 2">
    <name type="scientific">Haemaphysalis longicornis</name>
    <name type="common">Bush tick</name>
    <dbReference type="NCBI Taxonomy" id="44386"/>
    <lineage>
        <taxon>Eukaryota</taxon>
        <taxon>Metazoa</taxon>
        <taxon>Ecdysozoa</taxon>
        <taxon>Arthropoda</taxon>
        <taxon>Chelicerata</taxon>
        <taxon>Arachnida</taxon>
        <taxon>Acari</taxon>
        <taxon>Parasitiformes</taxon>
        <taxon>Ixodida</taxon>
        <taxon>Ixodoidea</taxon>
        <taxon>Ixodidae</taxon>
        <taxon>Haemaphysalinae</taxon>
        <taxon>Haemaphysalis</taxon>
    </lineage>
</organism>
<dbReference type="AlphaFoldDB" id="A0A9J6GZU1"/>
<dbReference type="Proteomes" id="UP000821853">
    <property type="component" value="Chromosome 8"/>
</dbReference>
<keyword evidence="2" id="KW-1185">Reference proteome</keyword>
<proteinExistence type="predicted"/>
<name>A0A9J6GZU1_HAELO</name>
<accession>A0A9J6GZU1</accession>
<sequence>MTILKSIPSMRLSSSLAALIGAENGATGGPCTPSTQKPAGLMTFFAGIVSAPATSSTLTTALSGCPRAGVCRGWDPPQL</sequence>